<keyword evidence="3" id="KW-1185">Reference proteome</keyword>
<evidence type="ECO:0000256" key="1">
    <source>
        <dbReference type="SAM" id="Phobius"/>
    </source>
</evidence>
<name>A0AAV5A0K0_9AGAM</name>
<dbReference type="Proteomes" id="UP001050691">
    <property type="component" value="Unassembled WGS sequence"/>
</dbReference>
<accession>A0AAV5A0K0</accession>
<organism evidence="2 3">
    <name type="scientific">Clathrus columnatus</name>
    <dbReference type="NCBI Taxonomy" id="1419009"/>
    <lineage>
        <taxon>Eukaryota</taxon>
        <taxon>Fungi</taxon>
        <taxon>Dikarya</taxon>
        <taxon>Basidiomycota</taxon>
        <taxon>Agaricomycotina</taxon>
        <taxon>Agaricomycetes</taxon>
        <taxon>Phallomycetidae</taxon>
        <taxon>Phallales</taxon>
        <taxon>Clathraceae</taxon>
        <taxon>Clathrus</taxon>
    </lineage>
</organism>
<keyword evidence="1" id="KW-0472">Membrane</keyword>
<feature type="transmembrane region" description="Helical" evidence="1">
    <location>
        <begin position="25"/>
        <end position="48"/>
    </location>
</feature>
<sequence>MNATSTSAREQAELVQALNQAIPSTLGPCLLGSYLACVFYGVTLLQTYQYFSRYYRRDSIYLYVLVVVLTSTLGHFCGYIEHIYSVFLPHKEFRQLSCALAYQLSSVVVTLTVAFLVQSVYAHRAYICHLGTSRTWFRTKSDTLIRRLVIYTLNTGIITTRSSEEYLLQRDLLFPAVQMLRELSVSILK</sequence>
<evidence type="ECO:0000313" key="2">
    <source>
        <dbReference type="EMBL" id="GJJ06942.1"/>
    </source>
</evidence>
<proteinExistence type="predicted"/>
<dbReference type="EMBL" id="BPWL01000002">
    <property type="protein sequence ID" value="GJJ06942.1"/>
    <property type="molecule type" value="Genomic_DNA"/>
</dbReference>
<dbReference type="AlphaFoldDB" id="A0AAV5A0K0"/>
<evidence type="ECO:0000313" key="3">
    <source>
        <dbReference type="Proteomes" id="UP001050691"/>
    </source>
</evidence>
<reference evidence="2" key="1">
    <citation type="submission" date="2021-10" db="EMBL/GenBank/DDBJ databases">
        <title>De novo Genome Assembly of Clathrus columnatus (Basidiomycota, Fungi) Using Illumina and Nanopore Sequence Data.</title>
        <authorList>
            <person name="Ogiso-Tanaka E."/>
            <person name="Itagaki H."/>
            <person name="Hosoya T."/>
            <person name="Hosaka K."/>
        </authorList>
    </citation>
    <scope>NUCLEOTIDE SEQUENCE</scope>
    <source>
        <strain evidence="2">MO-923</strain>
    </source>
</reference>
<comment type="caution">
    <text evidence="2">The sequence shown here is derived from an EMBL/GenBank/DDBJ whole genome shotgun (WGS) entry which is preliminary data.</text>
</comment>
<feature type="transmembrane region" description="Helical" evidence="1">
    <location>
        <begin position="100"/>
        <end position="117"/>
    </location>
</feature>
<feature type="transmembrane region" description="Helical" evidence="1">
    <location>
        <begin position="60"/>
        <end position="80"/>
    </location>
</feature>
<keyword evidence="1" id="KW-0812">Transmembrane</keyword>
<protein>
    <submittedName>
        <fullName evidence="2">Uncharacterized protein</fullName>
    </submittedName>
</protein>
<keyword evidence="1" id="KW-1133">Transmembrane helix</keyword>
<gene>
    <name evidence="2" type="ORF">Clacol_001138</name>
</gene>